<protein>
    <submittedName>
        <fullName evidence="1">Uncharacterized protein</fullName>
    </submittedName>
</protein>
<gene>
    <name evidence="1" type="ORF">DPEC_G00301000</name>
</gene>
<organism evidence="1 2">
    <name type="scientific">Dallia pectoralis</name>
    <name type="common">Alaska blackfish</name>
    <dbReference type="NCBI Taxonomy" id="75939"/>
    <lineage>
        <taxon>Eukaryota</taxon>
        <taxon>Metazoa</taxon>
        <taxon>Chordata</taxon>
        <taxon>Craniata</taxon>
        <taxon>Vertebrata</taxon>
        <taxon>Euteleostomi</taxon>
        <taxon>Actinopterygii</taxon>
        <taxon>Neopterygii</taxon>
        <taxon>Teleostei</taxon>
        <taxon>Protacanthopterygii</taxon>
        <taxon>Esociformes</taxon>
        <taxon>Umbridae</taxon>
        <taxon>Dallia</taxon>
    </lineage>
</organism>
<sequence length="98" mass="10975">MLVTMTMMVRVLPLSALTLPSGRTSRGSGSWREHMWAQLARLTERRRSTTLAEQPIPRIPTTARRSPLPWVHHPASVPLSVAAWTFDLAFGVKSSNVR</sequence>
<dbReference type="EMBL" id="CM055755">
    <property type="protein sequence ID" value="KAJ7990503.1"/>
    <property type="molecule type" value="Genomic_DNA"/>
</dbReference>
<keyword evidence="2" id="KW-1185">Reference proteome</keyword>
<proteinExistence type="predicted"/>
<accession>A0ACC2FGC9</accession>
<comment type="caution">
    <text evidence="1">The sequence shown here is derived from an EMBL/GenBank/DDBJ whole genome shotgun (WGS) entry which is preliminary data.</text>
</comment>
<evidence type="ECO:0000313" key="1">
    <source>
        <dbReference type="EMBL" id="KAJ7990503.1"/>
    </source>
</evidence>
<name>A0ACC2FGC9_DALPE</name>
<reference evidence="1" key="1">
    <citation type="submission" date="2021-05" db="EMBL/GenBank/DDBJ databases">
        <authorList>
            <person name="Pan Q."/>
            <person name="Jouanno E."/>
            <person name="Zahm M."/>
            <person name="Klopp C."/>
            <person name="Cabau C."/>
            <person name="Louis A."/>
            <person name="Berthelot C."/>
            <person name="Parey E."/>
            <person name="Roest Crollius H."/>
            <person name="Montfort J."/>
            <person name="Robinson-Rechavi M."/>
            <person name="Bouchez O."/>
            <person name="Lampietro C."/>
            <person name="Lopez Roques C."/>
            <person name="Donnadieu C."/>
            <person name="Postlethwait J."/>
            <person name="Bobe J."/>
            <person name="Dillon D."/>
            <person name="Chandos A."/>
            <person name="von Hippel F."/>
            <person name="Guiguen Y."/>
        </authorList>
    </citation>
    <scope>NUCLEOTIDE SEQUENCE</scope>
    <source>
        <strain evidence="1">YG-Jan2019</strain>
    </source>
</reference>
<dbReference type="Proteomes" id="UP001157502">
    <property type="component" value="Chromosome 28"/>
</dbReference>
<evidence type="ECO:0000313" key="2">
    <source>
        <dbReference type="Proteomes" id="UP001157502"/>
    </source>
</evidence>